<evidence type="ECO:0008006" key="4">
    <source>
        <dbReference type="Google" id="ProtNLM"/>
    </source>
</evidence>
<comment type="caution">
    <text evidence="2">The sequence shown here is derived from an EMBL/GenBank/DDBJ whole genome shotgun (WGS) entry which is preliminary data.</text>
</comment>
<dbReference type="EMBL" id="MSCH01000003">
    <property type="protein sequence ID" value="PQJ54343.1"/>
    <property type="molecule type" value="Genomic_DNA"/>
</dbReference>
<accession>A0A2S7UWM2</accession>
<dbReference type="Proteomes" id="UP000239007">
    <property type="component" value="Unassembled WGS sequence"/>
</dbReference>
<sequence length="224" mass="25005">MRVIIVIYTIISLLGCTSFKSTAPDNFNTGEYFYIQPDWIERNKTELTNRLVQSIREKHPNTAHWFPLVKISNVDIETEPAKWRNAPELKNQLNELFKNTLDQIYGSNDERTQISLDLKIRTASTEMNSALYALMIPYGVACFSTLMMVCPVTGKQIVVTEGAFSKNNTNVLTISSAGASRLVAISPYAGDGSEWGDEAKTKALIAALSQLTDKFVLHVEKHGI</sequence>
<organism evidence="2 3">
    <name type="scientific">Psychrosphaera saromensis</name>
    <dbReference type="NCBI Taxonomy" id="716813"/>
    <lineage>
        <taxon>Bacteria</taxon>
        <taxon>Pseudomonadati</taxon>
        <taxon>Pseudomonadota</taxon>
        <taxon>Gammaproteobacteria</taxon>
        <taxon>Alteromonadales</taxon>
        <taxon>Pseudoalteromonadaceae</taxon>
        <taxon>Psychrosphaera</taxon>
    </lineage>
</organism>
<evidence type="ECO:0000256" key="1">
    <source>
        <dbReference type="SAM" id="SignalP"/>
    </source>
</evidence>
<keyword evidence="1" id="KW-0732">Signal</keyword>
<name>A0A2S7UWM2_9GAMM</name>
<dbReference type="AlphaFoldDB" id="A0A2S7UWM2"/>
<reference evidence="2 3" key="1">
    <citation type="submission" date="2016-12" db="EMBL/GenBank/DDBJ databases">
        <title>Diversity of luminous bacteria.</title>
        <authorList>
            <person name="Yoshizawa S."/>
            <person name="Kogure K."/>
        </authorList>
    </citation>
    <scope>NUCLEOTIDE SEQUENCE [LARGE SCALE GENOMIC DNA]</scope>
    <source>
        <strain evidence="2 3">SA4-48</strain>
    </source>
</reference>
<proteinExistence type="predicted"/>
<feature type="signal peptide" evidence="1">
    <location>
        <begin position="1"/>
        <end position="23"/>
    </location>
</feature>
<keyword evidence="3" id="KW-1185">Reference proteome</keyword>
<dbReference type="OrthoDB" id="9829573at2"/>
<dbReference type="PROSITE" id="PS51257">
    <property type="entry name" value="PROKAR_LIPOPROTEIN"/>
    <property type="match status" value="1"/>
</dbReference>
<gene>
    <name evidence="2" type="ORF">BTO11_12205</name>
</gene>
<evidence type="ECO:0000313" key="2">
    <source>
        <dbReference type="EMBL" id="PQJ54343.1"/>
    </source>
</evidence>
<dbReference type="RefSeq" id="WP_105052859.1">
    <property type="nucleotide sequence ID" value="NZ_BMYG01000006.1"/>
</dbReference>
<protein>
    <recommendedName>
        <fullName evidence="4">DUF3313 domain-containing protein</fullName>
    </recommendedName>
</protein>
<feature type="chain" id="PRO_5015652437" description="DUF3313 domain-containing protein" evidence="1">
    <location>
        <begin position="24"/>
        <end position="224"/>
    </location>
</feature>
<evidence type="ECO:0000313" key="3">
    <source>
        <dbReference type="Proteomes" id="UP000239007"/>
    </source>
</evidence>